<dbReference type="Proteomes" id="UP000308652">
    <property type="component" value="Unassembled WGS sequence"/>
</dbReference>
<evidence type="ECO:0000256" key="1">
    <source>
        <dbReference type="SAM" id="Phobius"/>
    </source>
</evidence>
<protein>
    <submittedName>
        <fullName evidence="2">Uncharacterized protein</fullName>
    </submittedName>
</protein>
<name>A0A5C3LXC1_9AGAR</name>
<keyword evidence="1" id="KW-0812">Transmembrane</keyword>
<reference evidence="2 3" key="1">
    <citation type="journal article" date="2019" name="Nat. Ecol. Evol.">
        <title>Megaphylogeny resolves global patterns of mushroom evolution.</title>
        <authorList>
            <person name="Varga T."/>
            <person name="Krizsan K."/>
            <person name="Foldi C."/>
            <person name="Dima B."/>
            <person name="Sanchez-Garcia M."/>
            <person name="Sanchez-Ramirez S."/>
            <person name="Szollosi G.J."/>
            <person name="Szarkandi J.G."/>
            <person name="Papp V."/>
            <person name="Albert L."/>
            <person name="Andreopoulos W."/>
            <person name="Angelini C."/>
            <person name="Antonin V."/>
            <person name="Barry K.W."/>
            <person name="Bougher N.L."/>
            <person name="Buchanan P."/>
            <person name="Buyck B."/>
            <person name="Bense V."/>
            <person name="Catcheside P."/>
            <person name="Chovatia M."/>
            <person name="Cooper J."/>
            <person name="Damon W."/>
            <person name="Desjardin D."/>
            <person name="Finy P."/>
            <person name="Geml J."/>
            <person name="Haridas S."/>
            <person name="Hughes K."/>
            <person name="Justo A."/>
            <person name="Karasinski D."/>
            <person name="Kautmanova I."/>
            <person name="Kiss B."/>
            <person name="Kocsube S."/>
            <person name="Kotiranta H."/>
            <person name="LaButti K.M."/>
            <person name="Lechner B.E."/>
            <person name="Liimatainen K."/>
            <person name="Lipzen A."/>
            <person name="Lukacs Z."/>
            <person name="Mihaltcheva S."/>
            <person name="Morgado L.N."/>
            <person name="Niskanen T."/>
            <person name="Noordeloos M.E."/>
            <person name="Ohm R.A."/>
            <person name="Ortiz-Santana B."/>
            <person name="Ovrebo C."/>
            <person name="Racz N."/>
            <person name="Riley R."/>
            <person name="Savchenko A."/>
            <person name="Shiryaev A."/>
            <person name="Soop K."/>
            <person name="Spirin V."/>
            <person name="Szebenyi C."/>
            <person name="Tomsovsky M."/>
            <person name="Tulloss R.E."/>
            <person name="Uehling J."/>
            <person name="Grigoriev I.V."/>
            <person name="Vagvolgyi C."/>
            <person name="Papp T."/>
            <person name="Martin F.M."/>
            <person name="Miettinen O."/>
            <person name="Hibbett D.S."/>
            <person name="Nagy L.G."/>
        </authorList>
    </citation>
    <scope>NUCLEOTIDE SEQUENCE [LARGE SCALE GENOMIC DNA]</scope>
    <source>
        <strain evidence="2 3">CBS 166.37</strain>
    </source>
</reference>
<gene>
    <name evidence="2" type="ORF">BDQ12DRAFT_685736</name>
</gene>
<accession>A0A5C3LXC1</accession>
<proteinExistence type="predicted"/>
<keyword evidence="1" id="KW-1133">Transmembrane helix</keyword>
<keyword evidence="3" id="KW-1185">Reference proteome</keyword>
<keyword evidence="1" id="KW-0472">Membrane</keyword>
<dbReference type="EMBL" id="ML213610">
    <property type="protein sequence ID" value="TFK37043.1"/>
    <property type="molecule type" value="Genomic_DNA"/>
</dbReference>
<feature type="transmembrane region" description="Helical" evidence="1">
    <location>
        <begin position="20"/>
        <end position="41"/>
    </location>
</feature>
<evidence type="ECO:0000313" key="2">
    <source>
        <dbReference type="EMBL" id="TFK37043.1"/>
    </source>
</evidence>
<evidence type="ECO:0000313" key="3">
    <source>
        <dbReference type="Proteomes" id="UP000308652"/>
    </source>
</evidence>
<sequence length="82" mass="8967">MIISTACDILFTNQLPDGLSLIYVCVLCSTIITVVVGDYNADKINESCHSKRSPEAVRPGTTEIACWCLIFPEAFPKLCIIS</sequence>
<organism evidence="2 3">
    <name type="scientific">Crucibulum laeve</name>
    <dbReference type="NCBI Taxonomy" id="68775"/>
    <lineage>
        <taxon>Eukaryota</taxon>
        <taxon>Fungi</taxon>
        <taxon>Dikarya</taxon>
        <taxon>Basidiomycota</taxon>
        <taxon>Agaricomycotina</taxon>
        <taxon>Agaricomycetes</taxon>
        <taxon>Agaricomycetidae</taxon>
        <taxon>Agaricales</taxon>
        <taxon>Agaricineae</taxon>
        <taxon>Nidulariaceae</taxon>
        <taxon>Crucibulum</taxon>
    </lineage>
</organism>
<dbReference type="AlphaFoldDB" id="A0A5C3LXC1"/>